<accession>A0AAE1Z731</accession>
<feature type="domain" description="SCP" evidence="2">
    <location>
        <begin position="34"/>
        <end position="177"/>
    </location>
</feature>
<keyword evidence="1" id="KW-0812">Transmembrane</keyword>
<evidence type="ECO:0000256" key="1">
    <source>
        <dbReference type="SAM" id="Phobius"/>
    </source>
</evidence>
<dbReference type="InterPro" id="IPR035940">
    <property type="entry name" value="CAP_sf"/>
</dbReference>
<dbReference type="InterPro" id="IPR001283">
    <property type="entry name" value="CRISP-related"/>
</dbReference>
<organism evidence="3 4">
    <name type="scientific">Schistosoma mekongi</name>
    <name type="common">Parasitic worm</name>
    <dbReference type="NCBI Taxonomy" id="38744"/>
    <lineage>
        <taxon>Eukaryota</taxon>
        <taxon>Metazoa</taxon>
        <taxon>Spiralia</taxon>
        <taxon>Lophotrochozoa</taxon>
        <taxon>Platyhelminthes</taxon>
        <taxon>Trematoda</taxon>
        <taxon>Digenea</taxon>
        <taxon>Strigeidida</taxon>
        <taxon>Schistosomatoidea</taxon>
        <taxon>Schistosomatidae</taxon>
        <taxon>Schistosoma</taxon>
    </lineage>
</organism>
<dbReference type="EMBL" id="JALJAT010000006">
    <property type="protein sequence ID" value="KAK4468831.1"/>
    <property type="molecule type" value="Genomic_DNA"/>
</dbReference>
<keyword evidence="4" id="KW-1185">Reference proteome</keyword>
<dbReference type="Proteomes" id="UP001292079">
    <property type="component" value="Unassembled WGS sequence"/>
</dbReference>
<dbReference type="CDD" id="cd05380">
    <property type="entry name" value="CAP_euk"/>
    <property type="match status" value="1"/>
</dbReference>
<dbReference type="AlphaFoldDB" id="A0AAE1Z731"/>
<proteinExistence type="predicted"/>
<dbReference type="Pfam" id="PF00188">
    <property type="entry name" value="CAP"/>
    <property type="match status" value="1"/>
</dbReference>
<comment type="caution">
    <text evidence="3">The sequence shown here is derived from an EMBL/GenBank/DDBJ whole genome shotgun (WGS) entry which is preliminary data.</text>
</comment>
<dbReference type="PRINTS" id="PR00838">
    <property type="entry name" value="V5ALLERGEN"/>
</dbReference>
<gene>
    <name evidence="3" type="ORF">MN116_007998</name>
</gene>
<name>A0AAE1Z731_SCHME</name>
<dbReference type="InterPro" id="IPR014044">
    <property type="entry name" value="CAP_dom"/>
</dbReference>
<dbReference type="InterPro" id="IPR002413">
    <property type="entry name" value="V5_allergen-like"/>
</dbReference>
<keyword evidence="1" id="KW-0472">Membrane</keyword>
<feature type="transmembrane region" description="Helical" evidence="1">
    <location>
        <begin position="6"/>
        <end position="26"/>
    </location>
</feature>
<dbReference type="PRINTS" id="PR00837">
    <property type="entry name" value="V5TPXLIKE"/>
</dbReference>
<dbReference type="PANTHER" id="PTHR10334">
    <property type="entry name" value="CYSTEINE-RICH SECRETORY PROTEIN-RELATED"/>
    <property type="match status" value="1"/>
</dbReference>
<dbReference type="Gene3D" id="3.40.33.10">
    <property type="entry name" value="CAP"/>
    <property type="match status" value="1"/>
</dbReference>
<evidence type="ECO:0000259" key="2">
    <source>
        <dbReference type="SMART" id="SM00198"/>
    </source>
</evidence>
<evidence type="ECO:0000313" key="3">
    <source>
        <dbReference type="EMBL" id="KAK4468831.1"/>
    </source>
</evidence>
<sequence length="192" mass="22201">MIKYMYIIHSLMFIIIISLLLILVELNEFKGNLSKKLDRIHRLHTYYRNSLLLCKVPTQPPADDMAVLRWHPVLAKHAQLVANKCDVTFDLINDKSLEQFESVGQNVAEANSVTSAMENWFRECNNYTYETDKCRGDCSNYRQMVWAKTKLIGCGLNKCKKKLMIVCNYSPSAEDKGRPYEKGDPQLCKIKD</sequence>
<protein>
    <recommendedName>
        <fullName evidence="2">SCP domain-containing protein</fullName>
    </recommendedName>
</protein>
<evidence type="ECO:0000313" key="4">
    <source>
        <dbReference type="Proteomes" id="UP001292079"/>
    </source>
</evidence>
<reference evidence="3" key="1">
    <citation type="submission" date="2022-04" db="EMBL/GenBank/DDBJ databases">
        <authorList>
            <person name="Xu L."/>
            <person name="Lv Z."/>
        </authorList>
    </citation>
    <scope>NUCLEOTIDE SEQUENCE</scope>
    <source>
        <strain evidence="3">LV_2022a</strain>
    </source>
</reference>
<keyword evidence="1" id="KW-1133">Transmembrane helix</keyword>
<reference evidence="3" key="2">
    <citation type="journal article" date="2023" name="Infect Dis Poverty">
        <title>Chromosome-scale genome of the human blood fluke Schistosoma mekongi and its implications for public health.</title>
        <authorList>
            <person name="Zhou M."/>
            <person name="Xu L."/>
            <person name="Xu D."/>
            <person name="Chen W."/>
            <person name="Khan J."/>
            <person name="Hu Y."/>
            <person name="Huang H."/>
            <person name="Wei H."/>
            <person name="Zhang Y."/>
            <person name="Chusongsang P."/>
            <person name="Tanasarnprasert K."/>
            <person name="Hu X."/>
            <person name="Limpanont Y."/>
            <person name="Lv Z."/>
        </authorList>
    </citation>
    <scope>NUCLEOTIDE SEQUENCE</scope>
    <source>
        <strain evidence="3">LV_2022a</strain>
    </source>
</reference>
<dbReference type="SMART" id="SM00198">
    <property type="entry name" value="SCP"/>
    <property type="match status" value="1"/>
</dbReference>
<dbReference type="SUPFAM" id="SSF55797">
    <property type="entry name" value="PR-1-like"/>
    <property type="match status" value="1"/>
</dbReference>